<keyword evidence="2" id="KW-0663">Pyridoxal phosphate</keyword>
<dbReference type="Pfam" id="PF00202">
    <property type="entry name" value="Aminotran_3"/>
    <property type="match status" value="1"/>
</dbReference>
<dbReference type="AlphaFoldDB" id="A0A381XMX2"/>
<reference evidence="3" key="1">
    <citation type="submission" date="2018-05" db="EMBL/GenBank/DDBJ databases">
        <authorList>
            <person name="Lanie J.A."/>
            <person name="Ng W.-L."/>
            <person name="Kazmierczak K.M."/>
            <person name="Andrzejewski T.M."/>
            <person name="Davidsen T.M."/>
            <person name="Wayne K.J."/>
            <person name="Tettelin H."/>
            <person name="Glass J.I."/>
            <person name="Rusch D."/>
            <person name="Podicherti R."/>
            <person name="Tsui H.-C.T."/>
            <person name="Winkler M.E."/>
        </authorList>
    </citation>
    <scope>NUCLEOTIDE SEQUENCE</scope>
</reference>
<dbReference type="PANTHER" id="PTHR45688">
    <property type="match status" value="1"/>
</dbReference>
<protein>
    <submittedName>
        <fullName evidence="3">Uncharacterized protein</fullName>
    </submittedName>
</protein>
<dbReference type="SUPFAM" id="SSF53383">
    <property type="entry name" value="PLP-dependent transferases"/>
    <property type="match status" value="1"/>
</dbReference>
<dbReference type="InterPro" id="IPR005814">
    <property type="entry name" value="Aminotrans_3"/>
</dbReference>
<dbReference type="Gene3D" id="3.90.1150.10">
    <property type="entry name" value="Aspartate Aminotransferase, domain 1"/>
    <property type="match status" value="1"/>
</dbReference>
<dbReference type="EMBL" id="UINC01015738">
    <property type="protein sequence ID" value="SVA66048.1"/>
    <property type="molecule type" value="Genomic_DNA"/>
</dbReference>
<dbReference type="InterPro" id="IPR015422">
    <property type="entry name" value="PyrdxlP-dep_Trfase_small"/>
</dbReference>
<sequence length="180" mass="20031">HFWGFEMSGVIPDIITLGKPIGNGHPLSVVITKKHIAEAFNNGMEYFNSFGGNPVSCEVGQAVLDIIKQEELQKNAHETGTYLLDGLKDAQNKYNIIGDVRGAGLFIGIELIKNYDKMMPAPDEAEFVVNQMKKRGILISSDGPDHNVLKIKPPLVFNRNNADYFLESFESIMSENDFKV</sequence>
<evidence type="ECO:0000256" key="2">
    <source>
        <dbReference type="ARBA" id="ARBA00022898"/>
    </source>
</evidence>
<dbReference type="InterPro" id="IPR015424">
    <property type="entry name" value="PyrdxlP-dep_Trfase"/>
</dbReference>
<comment type="similarity">
    <text evidence="1">Belongs to the class-III pyridoxal-phosphate-dependent aminotransferase family.</text>
</comment>
<name>A0A381XMX2_9ZZZZ</name>
<evidence type="ECO:0000256" key="1">
    <source>
        <dbReference type="ARBA" id="ARBA00008954"/>
    </source>
</evidence>
<dbReference type="PANTHER" id="PTHR45688:SF13">
    <property type="entry name" value="ALANINE--GLYOXYLATE AMINOTRANSFERASE 2-LIKE"/>
    <property type="match status" value="1"/>
</dbReference>
<dbReference type="GO" id="GO:0008483">
    <property type="term" value="F:transaminase activity"/>
    <property type="evidence" value="ECO:0007669"/>
    <property type="project" value="InterPro"/>
</dbReference>
<organism evidence="3">
    <name type="scientific">marine metagenome</name>
    <dbReference type="NCBI Taxonomy" id="408172"/>
    <lineage>
        <taxon>unclassified sequences</taxon>
        <taxon>metagenomes</taxon>
        <taxon>ecological metagenomes</taxon>
    </lineage>
</organism>
<dbReference type="InterPro" id="IPR015421">
    <property type="entry name" value="PyrdxlP-dep_Trfase_major"/>
</dbReference>
<accession>A0A381XMX2</accession>
<proteinExistence type="inferred from homology"/>
<dbReference type="Gene3D" id="3.40.640.10">
    <property type="entry name" value="Type I PLP-dependent aspartate aminotransferase-like (Major domain)"/>
    <property type="match status" value="1"/>
</dbReference>
<feature type="non-terminal residue" evidence="3">
    <location>
        <position position="1"/>
    </location>
</feature>
<evidence type="ECO:0000313" key="3">
    <source>
        <dbReference type="EMBL" id="SVA66048.1"/>
    </source>
</evidence>
<dbReference type="GO" id="GO:0030170">
    <property type="term" value="F:pyridoxal phosphate binding"/>
    <property type="evidence" value="ECO:0007669"/>
    <property type="project" value="InterPro"/>
</dbReference>
<gene>
    <name evidence="3" type="ORF">METZ01_LOCUS118902</name>
</gene>
<dbReference type="GO" id="GO:0005739">
    <property type="term" value="C:mitochondrion"/>
    <property type="evidence" value="ECO:0007669"/>
    <property type="project" value="TreeGrafter"/>
</dbReference>